<name>L8J6P8_9GAMM</name>
<accession>L8J6P8</accession>
<comment type="caution">
    <text evidence="12">The sequence shown here is derived from an EMBL/GenBank/DDBJ whole genome shotgun (WGS) entry which is preliminary data.</text>
</comment>
<dbReference type="Pfam" id="PF22521">
    <property type="entry name" value="HypF_C_2"/>
    <property type="match status" value="1"/>
</dbReference>
<comment type="catalytic activity">
    <reaction evidence="7 8">
        <text>C-terminal L-cysteinyl-[HypE protein] + carbamoyl phosphate + ATP + H2O = C-terminal S-carboxamide-L-cysteinyl-[HypE protein] + AMP + phosphate + diphosphate + H(+)</text>
        <dbReference type="Rhea" id="RHEA:55636"/>
        <dbReference type="Rhea" id="RHEA-COMP:14247"/>
        <dbReference type="Rhea" id="RHEA-COMP:14392"/>
        <dbReference type="ChEBI" id="CHEBI:15377"/>
        <dbReference type="ChEBI" id="CHEBI:15378"/>
        <dbReference type="ChEBI" id="CHEBI:30616"/>
        <dbReference type="ChEBI" id="CHEBI:33019"/>
        <dbReference type="ChEBI" id="CHEBI:43474"/>
        <dbReference type="ChEBI" id="CHEBI:58228"/>
        <dbReference type="ChEBI" id="CHEBI:76913"/>
        <dbReference type="ChEBI" id="CHEBI:139126"/>
        <dbReference type="ChEBI" id="CHEBI:456215"/>
    </reaction>
</comment>
<dbReference type="GO" id="GO:0008270">
    <property type="term" value="F:zinc ion binding"/>
    <property type="evidence" value="ECO:0007669"/>
    <property type="project" value="UniProtKB-KW"/>
</dbReference>
<keyword evidence="3" id="KW-0436">Ligase</keyword>
<dbReference type="Gene3D" id="3.30.110.120">
    <property type="match status" value="1"/>
</dbReference>
<dbReference type="AlphaFoldDB" id="L8J6P8"/>
<dbReference type="InterPro" id="IPR011125">
    <property type="entry name" value="Znf_HypF"/>
</dbReference>
<feature type="domain" description="YrdC-like" evidence="11">
    <location>
        <begin position="224"/>
        <end position="410"/>
    </location>
</feature>
<keyword evidence="9" id="KW-0378">Hydrolase</keyword>
<dbReference type="GO" id="GO:0016743">
    <property type="term" value="F:carboxyl- or carbamoyltransferase activity"/>
    <property type="evidence" value="ECO:0007669"/>
    <property type="project" value="UniProtKB-UniRule"/>
</dbReference>
<dbReference type="PROSITE" id="PS51163">
    <property type="entry name" value="YRDC"/>
    <property type="match status" value="1"/>
</dbReference>
<dbReference type="InterPro" id="IPR051060">
    <property type="entry name" value="Carbamoyltrans_HypF-like"/>
</dbReference>
<dbReference type="PROSITE" id="PS00150">
    <property type="entry name" value="ACYLPHOSPHATASE_1"/>
    <property type="match status" value="1"/>
</dbReference>
<dbReference type="PANTHER" id="PTHR42959:SF1">
    <property type="entry name" value="CARBAMOYLTRANSFERASE HYPF"/>
    <property type="match status" value="1"/>
</dbReference>
<sequence>MKMVNGNIGKDMHCGSEINDVNGIPERKFIHITGIVQGVGFRPFVYQQATRLKLAGTVINDSEGVKVDVQGEAEIVREFINRLSELAPPLSRIDQISVEDKPLHSVDDFTIEQSRERNSTSVCLSPDQGLCDACLAEVRDPSSRFYHYPFTNCTHCGPRYTIIKSLPYDRVATTMRDFALCQPCKHAYQNPLDRRYHAQPISCTHCGPQIRYVSFNGIQNAVKDEAIERVANVIRQGGVIAIKGLGGFHLACDARNLKAVARLRELKKRRRKPLAVMVSDCEMARSLVHGDEQEWQTLQSQAKPIVLMRKHSGFSSLANNVAASGPYLGVMLPYTPLHALLFDLLDFPVVLTSANRSGMPITTEFDEVKAQLGGLIDGILDHNRPILHACDDSVVHIAGSKARVLRMARGYAPYSQHLSIATGQQSVLALGAQQKASIGLALPQQWIMSPYVGDIDDIDTQQRYLETIDNFESLYRVKPSTVVCDKHPGYVSTRVARDRISQEGSDSESESNLIQVQHHHAHILSVMAEHQLTQTVLGFAFDGTGWGDDETVWGGEVLLANTQQSERVCHLRPFRLIGGEKAIRQPARLVLAMLLECYELDEIKLMRLGVFNRWSESEMDNLYQLWRSGNRSPFTSSMGRLIDAWTALLELVDEVDYEGECGLLLEQAAHLGDSVTACGEDGFSVTDDGVIDWQPLLEKTLHASKLNHSEFTSTQIQNFSIALLDAIAVSIKKIASSYSDYPVVLSGGVFQNRILLNRVHQLFSASPQPLYCGETIPVNDGGLAAGQLWYAIHHDAKA</sequence>
<dbReference type="NCBIfam" id="TIGR00143">
    <property type="entry name" value="hypF"/>
    <property type="match status" value="1"/>
</dbReference>
<keyword evidence="13" id="KW-1185">Reference proteome</keyword>
<dbReference type="GO" id="GO:0003725">
    <property type="term" value="F:double-stranded RNA binding"/>
    <property type="evidence" value="ECO:0007669"/>
    <property type="project" value="InterPro"/>
</dbReference>
<dbReference type="InterPro" id="IPR041440">
    <property type="entry name" value="HypF_C"/>
</dbReference>
<keyword evidence="5" id="KW-0863">Zinc-finger</keyword>
<dbReference type="Pfam" id="PF17788">
    <property type="entry name" value="HypF_C"/>
    <property type="match status" value="1"/>
</dbReference>
<evidence type="ECO:0000256" key="4">
    <source>
        <dbReference type="ARBA" id="ARBA00022723"/>
    </source>
</evidence>
<dbReference type="PROSITE" id="PS51160">
    <property type="entry name" value="ACYLPHOSPHATASE_3"/>
    <property type="match status" value="1"/>
</dbReference>
<dbReference type="Gene3D" id="3.30.420.360">
    <property type="match status" value="1"/>
</dbReference>
<dbReference type="GO" id="GO:0003998">
    <property type="term" value="F:acylphosphatase activity"/>
    <property type="evidence" value="ECO:0007669"/>
    <property type="project" value="UniProtKB-EC"/>
</dbReference>
<keyword evidence="4" id="KW-0479">Metal-binding</keyword>
<comment type="pathway">
    <text evidence="1 8">Protein modification; [NiFe] hydrogenase maturation.</text>
</comment>
<evidence type="ECO:0000259" key="11">
    <source>
        <dbReference type="PROSITE" id="PS51163"/>
    </source>
</evidence>
<dbReference type="Proteomes" id="UP000011134">
    <property type="component" value="Unassembled WGS sequence"/>
</dbReference>
<evidence type="ECO:0000256" key="8">
    <source>
        <dbReference type="PIRNR" id="PIRNR006256"/>
    </source>
</evidence>
<feature type="active site" evidence="9">
    <location>
        <position position="42"/>
    </location>
</feature>
<evidence type="ECO:0000256" key="1">
    <source>
        <dbReference type="ARBA" id="ARBA00004711"/>
    </source>
</evidence>
<organism evidence="12 13">
    <name type="scientific">Photobacterium marinum</name>
    <dbReference type="NCBI Taxonomy" id="1056511"/>
    <lineage>
        <taxon>Bacteria</taxon>
        <taxon>Pseudomonadati</taxon>
        <taxon>Pseudomonadota</taxon>
        <taxon>Gammaproteobacteria</taxon>
        <taxon>Vibrionales</taxon>
        <taxon>Vibrionaceae</taxon>
        <taxon>Photobacterium</taxon>
    </lineage>
</organism>
<evidence type="ECO:0000256" key="9">
    <source>
        <dbReference type="PROSITE-ProRule" id="PRU00520"/>
    </source>
</evidence>
<dbReference type="Pfam" id="PF01300">
    <property type="entry name" value="Sua5_yciO_yrdC"/>
    <property type="match status" value="1"/>
</dbReference>
<feature type="active site" evidence="9">
    <location>
        <position position="60"/>
    </location>
</feature>
<comment type="similarity">
    <text evidence="2 8">Belongs to the carbamoyltransferase HypF family.</text>
</comment>
<dbReference type="Gene3D" id="3.30.420.40">
    <property type="match status" value="1"/>
</dbReference>
<dbReference type="RefSeq" id="WP_007469686.1">
    <property type="nucleotide sequence ID" value="NZ_AMZO01000034.1"/>
</dbReference>
<proteinExistence type="inferred from homology"/>
<dbReference type="InterPro" id="IPR006070">
    <property type="entry name" value="Sua5-like_dom"/>
</dbReference>
<evidence type="ECO:0000256" key="2">
    <source>
        <dbReference type="ARBA" id="ARBA00008097"/>
    </source>
</evidence>
<dbReference type="SUPFAM" id="SSF55821">
    <property type="entry name" value="YrdC/RibB"/>
    <property type="match status" value="1"/>
</dbReference>
<comment type="function">
    <text evidence="8">Involved in the maturation of [NiFe] hydrogenases. Along with HypE, it catalyzes the synthesis of the CN ligands of the active site iron of [NiFe]-hydrogenases. HypF functions as a carbamoyl transferase using carbamoylphosphate as a substrate and transferring the carboxamido moiety in an ATP-dependent reaction to the thiolate of the C-terminal cysteine of HypE yielding a protein-S-carboxamide.</text>
</comment>
<dbReference type="GO" id="GO:0051604">
    <property type="term" value="P:protein maturation"/>
    <property type="evidence" value="ECO:0007669"/>
    <property type="project" value="TreeGrafter"/>
</dbReference>
<dbReference type="Pfam" id="PF00708">
    <property type="entry name" value="Acylphosphatase"/>
    <property type="match status" value="1"/>
</dbReference>
<dbReference type="InterPro" id="IPR036046">
    <property type="entry name" value="Acylphosphatase-like_dom_sf"/>
</dbReference>
<evidence type="ECO:0000313" key="13">
    <source>
        <dbReference type="Proteomes" id="UP000011134"/>
    </source>
</evidence>
<evidence type="ECO:0000256" key="6">
    <source>
        <dbReference type="ARBA" id="ARBA00022833"/>
    </source>
</evidence>
<dbReference type="InterPro" id="IPR001792">
    <property type="entry name" value="Acylphosphatase-like_dom"/>
</dbReference>
<dbReference type="EC" id="6.2.-.-" evidence="8"/>
<dbReference type="EMBL" id="AMZO01000034">
    <property type="protein sequence ID" value="ELR63863.1"/>
    <property type="molecule type" value="Genomic_DNA"/>
</dbReference>
<evidence type="ECO:0000259" key="10">
    <source>
        <dbReference type="PROSITE" id="PS51160"/>
    </source>
</evidence>
<protein>
    <recommendedName>
        <fullName evidence="8">Carbamoyltransferase HypF</fullName>
        <ecNumber evidence="8">6.2.-.-</ecNumber>
    </recommendedName>
</protein>
<dbReference type="UniPathway" id="UPA00335"/>
<evidence type="ECO:0000313" key="12">
    <source>
        <dbReference type="EMBL" id="ELR63863.1"/>
    </source>
</evidence>
<feature type="domain" description="Acylphosphatase-like" evidence="10">
    <location>
        <begin position="27"/>
        <end position="113"/>
    </location>
</feature>
<dbReference type="PANTHER" id="PTHR42959">
    <property type="entry name" value="CARBAMOYLTRANSFERASE"/>
    <property type="match status" value="1"/>
</dbReference>
<dbReference type="SUPFAM" id="SSF54975">
    <property type="entry name" value="Acylphosphatase/BLUF domain-like"/>
    <property type="match status" value="1"/>
</dbReference>
<dbReference type="GO" id="GO:0016874">
    <property type="term" value="F:ligase activity"/>
    <property type="evidence" value="ECO:0007669"/>
    <property type="project" value="UniProtKB-UniRule"/>
</dbReference>
<dbReference type="PIRSF" id="PIRSF006256">
    <property type="entry name" value="CMPcnvr_hdrg_mat"/>
    <property type="match status" value="1"/>
</dbReference>
<keyword evidence="6" id="KW-0862">Zinc</keyword>
<gene>
    <name evidence="12" type="ORF">C942_03206</name>
</gene>
<dbReference type="PATRIC" id="fig|1056511.3.peg.4129"/>
<evidence type="ECO:0000256" key="5">
    <source>
        <dbReference type="ARBA" id="ARBA00022771"/>
    </source>
</evidence>
<dbReference type="Pfam" id="PF07503">
    <property type="entry name" value="zf-HYPF"/>
    <property type="match status" value="2"/>
</dbReference>
<dbReference type="InterPro" id="IPR017945">
    <property type="entry name" value="DHBP_synth_RibB-like_a/b_dom"/>
</dbReference>
<evidence type="ECO:0000256" key="7">
    <source>
        <dbReference type="ARBA" id="ARBA00048220"/>
    </source>
</evidence>
<dbReference type="InterPro" id="IPR055128">
    <property type="entry name" value="HypF_C_2"/>
</dbReference>
<comment type="catalytic activity">
    <reaction evidence="9">
        <text>an acyl phosphate + H2O = a carboxylate + phosphate + H(+)</text>
        <dbReference type="Rhea" id="RHEA:14965"/>
        <dbReference type="ChEBI" id="CHEBI:15377"/>
        <dbReference type="ChEBI" id="CHEBI:15378"/>
        <dbReference type="ChEBI" id="CHEBI:29067"/>
        <dbReference type="ChEBI" id="CHEBI:43474"/>
        <dbReference type="ChEBI" id="CHEBI:59918"/>
        <dbReference type="EC" id="3.6.1.7"/>
    </reaction>
</comment>
<dbReference type="InterPro" id="IPR017968">
    <property type="entry name" value="Acylphosphatase_CS"/>
</dbReference>
<reference evidence="12 13" key="1">
    <citation type="submission" date="2012-12" db="EMBL/GenBank/DDBJ databases">
        <title>Genome Assembly of Photobacterium sp. AK15.</title>
        <authorList>
            <person name="Khatri I."/>
            <person name="Vaidya B."/>
            <person name="Srinivas T.N.R."/>
            <person name="Subramanian S."/>
            <person name="Pinnaka A."/>
        </authorList>
    </citation>
    <scope>NUCLEOTIDE SEQUENCE [LARGE SCALE GENOMIC DNA]</scope>
    <source>
        <strain evidence="12 13">AK15</strain>
    </source>
</reference>
<dbReference type="InterPro" id="IPR004421">
    <property type="entry name" value="Carbamoyltransferase_HypF"/>
</dbReference>
<dbReference type="Gene3D" id="3.90.870.50">
    <property type="match status" value="1"/>
</dbReference>
<evidence type="ECO:0000256" key="3">
    <source>
        <dbReference type="ARBA" id="ARBA00022598"/>
    </source>
</evidence>